<proteinExistence type="predicted"/>
<dbReference type="AlphaFoldDB" id="A0A4U1CQH3"/>
<gene>
    <name evidence="1" type="ORF">FA047_02985</name>
</gene>
<dbReference type="EMBL" id="SWBQ01000001">
    <property type="protein sequence ID" value="TKC09075.1"/>
    <property type="molecule type" value="Genomic_DNA"/>
</dbReference>
<keyword evidence="2" id="KW-1185">Reference proteome</keyword>
<reference evidence="1 2" key="1">
    <citation type="submission" date="2019-04" db="EMBL/GenBank/DDBJ databases">
        <title>Pedobacter sp. RP-3-15 sp. nov., isolated from Arctic soil.</title>
        <authorList>
            <person name="Dahal R.H."/>
            <person name="Kim D.-U."/>
        </authorList>
    </citation>
    <scope>NUCLEOTIDE SEQUENCE [LARGE SCALE GENOMIC DNA]</scope>
    <source>
        <strain evidence="1 2">RP-3-15</strain>
    </source>
</reference>
<sequence>MENLFKSIIGEQLSSVEFVQDYLQLHFDGNTLTFYSWPEVNLESINYKIGDIMYRDALCKIIASEVNNVVLLENTRLELFFTNDSSISLSLVRDQSNSSLAEFLYFVDVNEKWFVLD</sequence>
<protein>
    <submittedName>
        <fullName evidence="1">Uncharacterized protein</fullName>
    </submittedName>
</protein>
<evidence type="ECO:0000313" key="2">
    <source>
        <dbReference type="Proteomes" id="UP000307244"/>
    </source>
</evidence>
<dbReference type="OrthoDB" id="3428371at2"/>
<dbReference type="RefSeq" id="WP_136834490.1">
    <property type="nucleotide sequence ID" value="NZ_SWBQ01000001.1"/>
</dbReference>
<comment type="caution">
    <text evidence="1">The sequence shown here is derived from an EMBL/GenBank/DDBJ whole genome shotgun (WGS) entry which is preliminary data.</text>
</comment>
<dbReference type="Proteomes" id="UP000307244">
    <property type="component" value="Unassembled WGS sequence"/>
</dbReference>
<name>A0A4U1CQH3_9SPHI</name>
<evidence type="ECO:0000313" key="1">
    <source>
        <dbReference type="EMBL" id="TKC09075.1"/>
    </source>
</evidence>
<organism evidence="1 2">
    <name type="scientific">Pedobacter frigoris</name>
    <dbReference type="NCBI Taxonomy" id="2571272"/>
    <lineage>
        <taxon>Bacteria</taxon>
        <taxon>Pseudomonadati</taxon>
        <taxon>Bacteroidota</taxon>
        <taxon>Sphingobacteriia</taxon>
        <taxon>Sphingobacteriales</taxon>
        <taxon>Sphingobacteriaceae</taxon>
        <taxon>Pedobacter</taxon>
    </lineage>
</organism>
<accession>A0A4U1CQH3</accession>